<keyword evidence="2" id="KW-1185">Reference proteome</keyword>
<dbReference type="Proteomes" id="UP000238007">
    <property type="component" value="Unassembled WGS sequence"/>
</dbReference>
<comment type="caution">
    <text evidence="1">The sequence shown here is derived from an EMBL/GenBank/DDBJ whole genome shotgun (WGS) entry which is preliminary data.</text>
</comment>
<dbReference type="AlphaFoldDB" id="A0A2T0W016"/>
<proteinExistence type="predicted"/>
<sequence length="178" mass="19820">MLRIVDDAISKCKLSKSLRSDWLSGRSRLPRNVTKIVNRKVQNSLKNVVRSANTQLRSTDRFLGSGFSKILIVSNLQELLFGPIELLQVLASLALDRSTPAVDAILLVTPGVSYVANNSHPECYIAPVYAKGKEHLGDFIEPLVAHWIEFEATLLGMTAEVEIVDEFDEKSLMSRPKK</sequence>
<organism evidence="1 2">
    <name type="scientific">Yoonia maritima</name>
    <dbReference type="NCBI Taxonomy" id="1435347"/>
    <lineage>
        <taxon>Bacteria</taxon>
        <taxon>Pseudomonadati</taxon>
        <taxon>Pseudomonadota</taxon>
        <taxon>Alphaproteobacteria</taxon>
        <taxon>Rhodobacterales</taxon>
        <taxon>Paracoccaceae</taxon>
        <taxon>Yoonia</taxon>
    </lineage>
</organism>
<dbReference type="EMBL" id="PVTP01000004">
    <property type="protein sequence ID" value="PRY78162.1"/>
    <property type="molecule type" value="Genomic_DNA"/>
</dbReference>
<gene>
    <name evidence="1" type="ORF">CLV80_104126</name>
</gene>
<accession>A0A2T0W016</accession>
<protein>
    <submittedName>
        <fullName evidence="1">Uncharacterized protein</fullName>
    </submittedName>
</protein>
<name>A0A2T0W016_9RHOB</name>
<evidence type="ECO:0000313" key="2">
    <source>
        <dbReference type="Proteomes" id="UP000238007"/>
    </source>
</evidence>
<evidence type="ECO:0000313" key="1">
    <source>
        <dbReference type="EMBL" id="PRY78162.1"/>
    </source>
</evidence>
<reference evidence="1 2" key="1">
    <citation type="submission" date="2018-03" db="EMBL/GenBank/DDBJ databases">
        <title>Genomic Encyclopedia of Archaeal and Bacterial Type Strains, Phase II (KMG-II): from individual species to whole genera.</title>
        <authorList>
            <person name="Goeker M."/>
        </authorList>
    </citation>
    <scope>NUCLEOTIDE SEQUENCE [LARGE SCALE GENOMIC DNA]</scope>
    <source>
        <strain evidence="1 2">DSM 101533</strain>
    </source>
</reference>